<gene>
    <name evidence="1" type="ORF">HNP46_004818</name>
</gene>
<organism evidence="1 2">
    <name type="scientific">Pseudomonas nitroreducens</name>
    <dbReference type="NCBI Taxonomy" id="46680"/>
    <lineage>
        <taxon>Bacteria</taxon>
        <taxon>Pseudomonadati</taxon>
        <taxon>Pseudomonadota</taxon>
        <taxon>Gammaproteobacteria</taxon>
        <taxon>Pseudomonadales</taxon>
        <taxon>Pseudomonadaceae</taxon>
        <taxon>Pseudomonas</taxon>
    </lineage>
</organism>
<reference evidence="1 2" key="1">
    <citation type="submission" date="2020-08" db="EMBL/GenBank/DDBJ databases">
        <title>Functional genomics of gut bacteria from endangered species of beetles.</title>
        <authorList>
            <person name="Carlos-Shanley C."/>
        </authorList>
    </citation>
    <scope>NUCLEOTIDE SEQUENCE [LARGE SCALE GENOMIC DNA]</scope>
    <source>
        <strain evidence="1 2">S00179</strain>
    </source>
</reference>
<protein>
    <submittedName>
        <fullName evidence="1">Uncharacterized protein</fullName>
    </submittedName>
</protein>
<name>A0A7W7KN74_PSENT</name>
<sequence>MACTSSHYLPSRSYDLHREVDYPPEDLPLQPALLLPIYALRGGNFYLHSQMDSFNPNIGMIGQVVLGSVPHEWRIMAGKLLLGEIRADGYFWCGDGKRFRLVEVKSA</sequence>
<evidence type="ECO:0000313" key="1">
    <source>
        <dbReference type="EMBL" id="MBB4865917.1"/>
    </source>
</evidence>
<accession>A0A7W7KN74</accession>
<comment type="caution">
    <text evidence="1">The sequence shown here is derived from an EMBL/GenBank/DDBJ whole genome shotgun (WGS) entry which is preliminary data.</text>
</comment>
<dbReference type="Proteomes" id="UP000566995">
    <property type="component" value="Unassembled WGS sequence"/>
</dbReference>
<dbReference type="AlphaFoldDB" id="A0A7W7KN74"/>
<dbReference type="EMBL" id="JACHLI010000022">
    <property type="protein sequence ID" value="MBB4865917.1"/>
    <property type="molecule type" value="Genomic_DNA"/>
</dbReference>
<dbReference type="RefSeq" id="WP_184593916.1">
    <property type="nucleotide sequence ID" value="NZ_JACHLI010000022.1"/>
</dbReference>
<proteinExistence type="predicted"/>
<evidence type="ECO:0000313" key="2">
    <source>
        <dbReference type="Proteomes" id="UP000566995"/>
    </source>
</evidence>